<gene>
    <name evidence="5" type="ORF">B0T22DRAFT_522964</name>
</gene>
<dbReference type="CDD" id="cd09917">
    <property type="entry name" value="F-box_SF"/>
    <property type="match status" value="1"/>
</dbReference>
<feature type="domain" description="F-box" evidence="4">
    <location>
        <begin position="11"/>
        <end position="66"/>
    </location>
</feature>
<keyword evidence="1" id="KW-0677">Repeat</keyword>
<dbReference type="PROSITE" id="PS50181">
    <property type="entry name" value="FBOX"/>
    <property type="match status" value="1"/>
</dbReference>
<dbReference type="Pfam" id="PF12796">
    <property type="entry name" value="Ank_2"/>
    <property type="match status" value="1"/>
</dbReference>
<evidence type="ECO:0000313" key="6">
    <source>
        <dbReference type="Proteomes" id="UP001270362"/>
    </source>
</evidence>
<dbReference type="EMBL" id="JAULSO010000006">
    <property type="protein sequence ID" value="KAK3681720.1"/>
    <property type="molecule type" value="Genomic_DNA"/>
</dbReference>
<dbReference type="InterPro" id="IPR036047">
    <property type="entry name" value="F-box-like_dom_sf"/>
</dbReference>
<organism evidence="5 6">
    <name type="scientific">Podospora appendiculata</name>
    <dbReference type="NCBI Taxonomy" id="314037"/>
    <lineage>
        <taxon>Eukaryota</taxon>
        <taxon>Fungi</taxon>
        <taxon>Dikarya</taxon>
        <taxon>Ascomycota</taxon>
        <taxon>Pezizomycotina</taxon>
        <taxon>Sordariomycetes</taxon>
        <taxon>Sordariomycetidae</taxon>
        <taxon>Sordariales</taxon>
        <taxon>Podosporaceae</taxon>
        <taxon>Podospora</taxon>
    </lineage>
</organism>
<sequence length="321" mass="35826">MSSPRTRTILYRYWLRLPAEIMLMICQFLDPADLSRLAQTNSRLTGLAIESLVKSPEVQDSTFLHLGGGARLHGDGRTASGCRHMLRPYGSEEMRRIRAAKTTTAVDPDDGTTMEVVSDAGLAHGCLYDYADHEHQELKTLKLLFPLHVAAQNGRLEVVKLLLARGATSFDHPQMNILHIAASVGNKSILQYLLEKHHQAPTGKMAADMANQPDFLGHTPLWYASLCGHDDLFEILVKHGADLETRKYGLDRGRISRHPPGLMVEGPSGKGYTLFWHVCYRGQWKNALQLLRLGAKLDTALRIADSVDLKFSWEDEDVIHG</sequence>
<dbReference type="InterPro" id="IPR050889">
    <property type="entry name" value="Dendritic_Spine_Reg/Scaffold"/>
</dbReference>
<comment type="caution">
    <text evidence="5">The sequence shown here is derived from an EMBL/GenBank/DDBJ whole genome shotgun (WGS) entry which is preliminary data.</text>
</comment>
<dbReference type="Pfam" id="PF12937">
    <property type="entry name" value="F-box-like"/>
    <property type="match status" value="1"/>
</dbReference>
<dbReference type="SMART" id="SM00248">
    <property type="entry name" value="ANK"/>
    <property type="match status" value="4"/>
</dbReference>
<accession>A0AAE0WZZ6</accession>
<evidence type="ECO:0000256" key="2">
    <source>
        <dbReference type="ARBA" id="ARBA00023043"/>
    </source>
</evidence>
<keyword evidence="2 3" id="KW-0040">ANK repeat</keyword>
<protein>
    <submittedName>
        <fullName evidence="5">Ankyrin repeat-containing domain protein</fullName>
    </submittedName>
</protein>
<dbReference type="SUPFAM" id="SSF81383">
    <property type="entry name" value="F-box domain"/>
    <property type="match status" value="1"/>
</dbReference>
<reference evidence="5" key="1">
    <citation type="journal article" date="2023" name="Mol. Phylogenet. Evol.">
        <title>Genome-scale phylogeny and comparative genomics of the fungal order Sordariales.</title>
        <authorList>
            <person name="Hensen N."/>
            <person name="Bonometti L."/>
            <person name="Westerberg I."/>
            <person name="Brannstrom I.O."/>
            <person name="Guillou S."/>
            <person name="Cros-Aarteil S."/>
            <person name="Calhoun S."/>
            <person name="Haridas S."/>
            <person name="Kuo A."/>
            <person name="Mondo S."/>
            <person name="Pangilinan J."/>
            <person name="Riley R."/>
            <person name="LaButti K."/>
            <person name="Andreopoulos B."/>
            <person name="Lipzen A."/>
            <person name="Chen C."/>
            <person name="Yan M."/>
            <person name="Daum C."/>
            <person name="Ng V."/>
            <person name="Clum A."/>
            <person name="Steindorff A."/>
            <person name="Ohm R.A."/>
            <person name="Martin F."/>
            <person name="Silar P."/>
            <person name="Natvig D.O."/>
            <person name="Lalanne C."/>
            <person name="Gautier V."/>
            <person name="Ament-Velasquez S.L."/>
            <person name="Kruys A."/>
            <person name="Hutchinson M.I."/>
            <person name="Powell A.J."/>
            <person name="Barry K."/>
            <person name="Miller A.N."/>
            <person name="Grigoriev I.V."/>
            <person name="Debuchy R."/>
            <person name="Gladieux P."/>
            <person name="Hiltunen Thoren M."/>
            <person name="Johannesson H."/>
        </authorList>
    </citation>
    <scope>NUCLEOTIDE SEQUENCE</scope>
    <source>
        <strain evidence="5">CBS 314.62</strain>
    </source>
</reference>
<dbReference type="PROSITE" id="PS50297">
    <property type="entry name" value="ANK_REP_REGION"/>
    <property type="match status" value="2"/>
</dbReference>
<reference evidence="5" key="2">
    <citation type="submission" date="2023-06" db="EMBL/GenBank/DDBJ databases">
        <authorList>
            <consortium name="Lawrence Berkeley National Laboratory"/>
            <person name="Haridas S."/>
            <person name="Hensen N."/>
            <person name="Bonometti L."/>
            <person name="Westerberg I."/>
            <person name="Brannstrom I.O."/>
            <person name="Guillou S."/>
            <person name="Cros-Aarteil S."/>
            <person name="Calhoun S."/>
            <person name="Kuo A."/>
            <person name="Mondo S."/>
            <person name="Pangilinan J."/>
            <person name="Riley R."/>
            <person name="Labutti K."/>
            <person name="Andreopoulos B."/>
            <person name="Lipzen A."/>
            <person name="Chen C."/>
            <person name="Yanf M."/>
            <person name="Daum C."/>
            <person name="Ng V."/>
            <person name="Clum A."/>
            <person name="Steindorff A."/>
            <person name="Ohm R."/>
            <person name="Martin F."/>
            <person name="Silar P."/>
            <person name="Natvig D."/>
            <person name="Lalanne C."/>
            <person name="Gautier V."/>
            <person name="Ament-Velasquez S.L."/>
            <person name="Kruys A."/>
            <person name="Hutchinson M.I."/>
            <person name="Powell A.J."/>
            <person name="Barry K."/>
            <person name="Miller A.N."/>
            <person name="Grigoriev I.V."/>
            <person name="Debuchy R."/>
            <person name="Gladieux P."/>
            <person name="Thoren M.H."/>
            <person name="Johannesson H."/>
        </authorList>
    </citation>
    <scope>NUCLEOTIDE SEQUENCE</scope>
    <source>
        <strain evidence="5">CBS 314.62</strain>
    </source>
</reference>
<dbReference type="AlphaFoldDB" id="A0AAE0WZZ6"/>
<feature type="repeat" description="ANK" evidence="3">
    <location>
        <begin position="142"/>
        <end position="167"/>
    </location>
</feature>
<dbReference type="InterPro" id="IPR036770">
    <property type="entry name" value="Ankyrin_rpt-contain_sf"/>
</dbReference>
<dbReference type="PROSITE" id="PS50088">
    <property type="entry name" value="ANK_REPEAT"/>
    <property type="match status" value="2"/>
</dbReference>
<name>A0AAE0WZZ6_9PEZI</name>
<feature type="repeat" description="ANK" evidence="3">
    <location>
        <begin position="216"/>
        <end position="248"/>
    </location>
</feature>
<dbReference type="InterPro" id="IPR002110">
    <property type="entry name" value="Ankyrin_rpt"/>
</dbReference>
<keyword evidence="6" id="KW-1185">Reference proteome</keyword>
<dbReference type="Proteomes" id="UP001270362">
    <property type="component" value="Unassembled WGS sequence"/>
</dbReference>
<dbReference type="InterPro" id="IPR001810">
    <property type="entry name" value="F-box_dom"/>
</dbReference>
<evidence type="ECO:0000256" key="1">
    <source>
        <dbReference type="ARBA" id="ARBA00022737"/>
    </source>
</evidence>
<dbReference type="PANTHER" id="PTHR24166:SF48">
    <property type="entry name" value="PROTEIN VAPYRIN"/>
    <property type="match status" value="1"/>
</dbReference>
<evidence type="ECO:0000313" key="5">
    <source>
        <dbReference type="EMBL" id="KAK3681720.1"/>
    </source>
</evidence>
<evidence type="ECO:0000259" key="4">
    <source>
        <dbReference type="PROSITE" id="PS50181"/>
    </source>
</evidence>
<dbReference type="Gene3D" id="1.25.40.20">
    <property type="entry name" value="Ankyrin repeat-containing domain"/>
    <property type="match status" value="1"/>
</dbReference>
<dbReference type="PANTHER" id="PTHR24166">
    <property type="entry name" value="ROLLING PEBBLES, ISOFORM B"/>
    <property type="match status" value="1"/>
</dbReference>
<evidence type="ECO:0000256" key="3">
    <source>
        <dbReference type="PROSITE-ProRule" id="PRU00023"/>
    </source>
</evidence>
<proteinExistence type="predicted"/>
<dbReference type="SUPFAM" id="SSF48403">
    <property type="entry name" value="Ankyrin repeat"/>
    <property type="match status" value="1"/>
</dbReference>